<dbReference type="EnsemblMetazoa" id="AFAF006521-RA">
    <property type="protein sequence ID" value="AFAF006521-PA"/>
    <property type="gene ID" value="AFAF006521"/>
</dbReference>
<feature type="region of interest" description="Disordered" evidence="1">
    <location>
        <begin position="1"/>
        <end position="110"/>
    </location>
</feature>
<name>A0A182QAW6_9DIPT</name>
<accession>A0A182QAW6</accession>
<dbReference type="AlphaFoldDB" id="A0A182QAW6"/>
<feature type="compositionally biased region" description="Low complexity" evidence="1">
    <location>
        <begin position="95"/>
        <end position="108"/>
    </location>
</feature>
<protein>
    <submittedName>
        <fullName evidence="2">Uncharacterized protein</fullName>
    </submittedName>
</protein>
<proteinExistence type="predicted"/>
<keyword evidence="3" id="KW-1185">Reference proteome</keyword>
<dbReference type="STRING" id="69004.A0A182QAW6"/>
<evidence type="ECO:0000256" key="1">
    <source>
        <dbReference type="SAM" id="MobiDB-lite"/>
    </source>
</evidence>
<dbReference type="VEuPathDB" id="VectorBase:AFAF006521"/>
<feature type="compositionally biased region" description="Basic residues" evidence="1">
    <location>
        <begin position="1"/>
        <end position="13"/>
    </location>
</feature>
<evidence type="ECO:0000313" key="3">
    <source>
        <dbReference type="Proteomes" id="UP000075886"/>
    </source>
</evidence>
<dbReference type="EMBL" id="AXCN02000773">
    <property type="status" value="NOT_ANNOTATED_CDS"/>
    <property type="molecule type" value="Genomic_DNA"/>
</dbReference>
<evidence type="ECO:0000313" key="2">
    <source>
        <dbReference type="EnsemblMetazoa" id="AFAF006521-PA"/>
    </source>
</evidence>
<reference evidence="2" key="2">
    <citation type="submission" date="2020-05" db="UniProtKB">
        <authorList>
            <consortium name="EnsemblMetazoa"/>
        </authorList>
    </citation>
    <scope>IDENTIFICATION</scope>
    <source>
        <strain evidence="2">FAR1</strain>
    </source>
</reference>
<reference evidence="3" key="1">
    <citation type="submission" date="2014-01" db="EMBL/GenBank/DDBJ databases">
        <title>The Genome Sequence of Anopheles farauti FAR1 (V2).</title>
        <authorList>
            <consortium name="The Broad Institute Genomics Platform"/>
            <person name="Neafsey D.E."/>
            <person name="Besansky N."/>
            <person name="Howell P."/>
            <person name="Walton C."/>
            <person name="Young S.K."/>
            <person name="Zeng Q."/>
            <person name="Gargeya S."/>
            <person name="Fitzgerald M."/>
            <person name="Haas B."/>
            <person name="Abouelleil A."/>
            <person name="Allen A.W."/>
            <person name="Alvarado L."/>
            <person name="Arachchi H.M."/>
            <person name="Berlin A.M."/>
            <person name="Chapman S.B."/>
            <person name="Gainer-Dewar J."/>
            <person name="Goldberg J."/>
            <person name="Griggs A."/>
            <person name="Gujja S."/>
            <person name="Hansen M."/>
            <person name="Howarth C."/>
            <person name="Imamovic A."/>
            <person name="Ireland A."/>
            <person name="Larimer J."/>
            <person name="McCowan C."/>
            <person name="Murphy C."/>
            <person name="Pearson M."/>
            <person name="Poon T.W."/>
            <person name="Priest M."/>
            <person name="Roberts A."/>
            <person name="Saif S."/>
            <person name="Shea T."/>
            <person name="Sisk P."/>
            <person name="Sykes S."/>
            <person name="Wortman J."/>
            <person name="Nusbaum C."/>
            <person name="Birren B."/>
        </authorList>
    </citation>
    <scope>NUCLEOTIDE SEQUENCE [LARGE SCALE GENOMIC DNA]</scope>
    <source>
        <strain evidence="3">FAR1</strain>
    </source>
</reference>
<sequence length="157" mass="16522">MRKNMHAKNRMTSRRTGNAVDARLRTTIAASSGGSRPVKLPWTSDPLEPLAGGSGPVPSGAPAPPPRGTSSLSSGHHHHHQASVVVGGGGGGGSNHATSTTNSNSTKHANMHRLKHTNSLRLLILFSTVSLARLQRSFDVVFMCPGPIFPESDALMY</sequence>
<organism evidence="2 3">
    <name type="scientific">Anopheles farauti</name>
    <dbReference type="NCBI Taxonomy" id="69004"/>
    <lineage>
        <taxon>Eukaryota</taxon>
        <taxon>Metazoa</taxon>
        <taxon>Ecdysozoa</taxon>
        <taxon>Arthropoda</taxon>
        <taxon>Hexapoda</taxon>
        <taxon>Insecta</taxon>
        <taxon>Pterygota</taxon>
        <taxon>Neoptera</taxon>
        <taxon>Endopterygota</taxon>
        <taxon>Diptera</taxon>
        <taxon>Nematocera</taxon>
        <taxon>Culicoidea</taxon>
        <taxon>Culicidae</taxon>
        <taxon>Anophelinae</taxon>
        <taxon>Anopheles</taxon>
    </lineage>
</organism>
<dbReference type="Proteomes" id="UP000075886">
    <property type="component" value="Unassembled WGS sequence"/>
</dbReference>